<sequence>MTPHTPHHHKGAATHKTTPQSASLAPRTSHLTPHT</sequence>
<gene>
    <name evidence="2" type="ORF">E2C01_086943</name>
</gene>
<evidence type="ECO:0000313" key="2">
    <source>
        <dbReference type="EMBL" id="MPC91881.1"/>
    </source>
</evidence>
<proteinExistence type="predicted"/>
<keyword evidence="3" id="KW-1185">Reference proteome</keyword>
<organism evidence="2 3">
    <name type="scientific">Portunus trituberculatus</name>
    <name type="common">Swimming crab</name>
    <name type="synonym">Neptunus trituberculatus</name>
    <dbReference type="NCBI Taxonomy" id="210409"/>
    <lineage>
        <taxon>Eukaryota</taxon>
        <taxon>Metazoa</taxon>
        <taxon>Ecdysozoa</taxon>
        <taxon>Arthropoda</taxon>
        <taxon>Crustacea</taxon>
        <taxon>Multicrustacea</taxon>
        <taxon>Malacostraca</taxon>
        <taxon>Eumalacostraca</taxon>
        <taxon>Eucarida</taxon>
        <taxon>Decapoda</taxon>
        <taxon>Pleocyemata</taxon>
        <taxon>Brachyura</taxon>
        <taxon>Eubrachyura</taxon>
        <taxon>Portunoidea</taxon>
        <taxon>Portunidae</taxon>
        <taxon>Portuninae</taxon>
        <taxon>Portunus</taxon>
    </lineage>
</organism>
<name>A0A5B7J255_PORTR</name>
<dbReference type="AlphaFoldDB" id="A0A5B7J255"/>
<evidence type="ECO:0000256" key="1">
    <source>
        <dbReference type="SAM" id="MobiDB-lite"/>
    </source>
</evidence>
<accession>A0A5B7J255</accession>
<evidence type="ECO:0000313" key="3">
    <source>
        <dbReference type="Proteomes" id="UP000324222"/>
    </source>
</evidence>
<reference evidence="2 3" key="1">
    <citation type="submission" date="2019-05" db="EMBL/GenBank/DDBJ databases">
        <title>Another draft genome of Portunus trituberculatus and its Hox gene families provides insights of decapod evolution.</title>
        <authorList>
            <person name="Jeong J.-H."/>
            <person name="Song I."/>
            <person name="Kim S."/>
            <person name="Choi T."/>
            <person name="Kim D."/>
            <person name="Ryu S."/>
            <person name="Kim W."/>
        </authorList>
    </citation>
    <scope>NUCLEOTIDE SEQUENCE [LARGE SCALE GENOMIC DNA]</scope>
    <source>
        <tissue evidence="2">Muscle</tissue>
    </source>
</reference>
<feature type="region of interest" description="Disordered" evidence="1">
    <location>
        <begin position="1"/>
        <end position="35"/>
    </location>
</feature>
<feature type="compositionally biased region" description="Basic residues" evidence="1">
    <location>
        <begin position="1"/>
        <end position="13"/>
    </location>
</feature>
<comment type="caution">
    <text evidence="2">The sequence shown here is derived from an EMBL/GenBank/DDBJ whole genome shotgun (WGS) entry which is preliminary data.</text>
</comment>
<protein>
    <submittedName>
        <fullName evidence="2">Uncharacterized protein</fullName>
    </submittedName>
</protein>
<dbReference type="EMBL" id="VSRR010089324">
    <property type="protein sequence ID" value="MPC91881.1"/>
    <property type="molecule type" value="Genomic_DNA"/>
</dbReference>
<dbReference type="Proteomes" id="UP000324222">
    <property type="component" value="Unassembled WGS sequence"/>
</dbReference>